<protein>
    <submittedName>
        <fullName evidence="1">Uncharacterized protein</fullName>
    </submittedName>
</protein>
<dbReference type="AlphaFoldDB" id="A0A927U850"/>
<organism evidence="1 2">
    <name type="scientific">Pseudobutyrivibrio ruminis</name>
    <dbReference type="NCBI Taxonomy" id="46206"/>
    <lineage>
        <taxon>Bacteria</taxon>
        <taxon>Bacillati</taxon>
        <taxon>Bacillota</taxon>
        <taxon>Clostridia</taxon>
        <taxon>Lachnospirales</taxon>
        <taxon>Lachnospiraceae</taxon>
        <taxon>Pseudobutyrivibrio</taxon>
    </lineage>
</organism>
<name>A0A927U850_9FIRM</name>
<accession>A0A927U850</accession>
<reference evidence="1" key="1">
    <citation type="submission" date="2019-04" db="EMBL/GenBank/DDBJ databases">
        <title>Evolution of Biomass-Degrading Anaerobic Consortia Revealed by Metagenomics.</title>
        <authorList>
            <person name="Peng X."/>
        </authorList>
    </citation>
    <scope>NUCLEOTIDE SEQUENCE</scope>
    <source>
        <strain evidence="1">SIG311</strain>
    </source>
</reference>
<dbReference type="Proteomes" id="UP000766246">
    <property type="component" value="Unassembled WGS sequence"/>
</dbReference>
<proteinExistence type="predicted"/>
<dbReference type="EMBL" id="SVER01000006">
    <property type="protein sequence ID" value="MBE5918847.1"/>
    <property type="molecule type" value="Genomic_DNA"/>
</dbReference>
<comment type="caution">
    <text evidence="1">The sequence shown here is derived from an EMBL/GenBank/DDBJ whole genome shotgun (WGS) entry which is preliminary data.</text>
</comment>
<evidence type="ECO:0000313" key="2">
    <source>
        <dbReference type="Proteomes" id="UP000766246"/>
    </source>
</evidence>
<evidence type="ECO:0000313" key="1">
    <source>
        <dbReference type="EMBL" id="MBE5918847.1"/>
    </source>
</evidence>
<gene>
    <name evidence="1" type="ORF">E7272_03290</name>
</gene>
<sequence length="143" mass="16581">MGYNVEKLFEDARKLSKVSNKKAYQSNMEMFNSNRYAYLKDLVDAGDDNLQTQAQSFCEEVTSAFKKFGKVRGGDLMDLNYFMVFYVFPAIQQNEENEKAIRICDTLRDTWNQHFKSNISYADYETLLDGFQTKIFGVPVGKN</sequence>